<keyword evidence="2" id="KW-0963">Cytoplasm</keyword>
<dbReference type="AlphaFoldDB" id="R7Q1V5"/>
<dbReference type="Proteomes" id="UP000012073">
    <property type="component" value="Unassembled WGS sequence"/>
</dbReference>
<keyword evidence="6" id="KW-1185">Reference proteome</keyword>
<name>R7Q1V5_CHOCR</name>
<dbReference type="OrthoDB" id="760868at2759"/>
<dbReference type="GO" id="GO:0005829">
    <property type="term" value="C:cytosol"/>
    <property type="evidence" value="ECO:0007669"/>
    <property type="project" value="TreeGrafter"/>
</dbReference>
<reference evidence="6" key="1">
    <citation type="journal article" date="2013" name="Proc. Natl. Acad. Sci. U.S.A.">
        <title>Genome structure and metabolic features in the red seaweed Chondrus crispus shed light on evolution of the Archaeplastida.</title>
        <authorList>
            <person name="Collen J."/>
            <person name="Porcel B."/>
            <person name="Carre W."/>
            <person name="Ball S.G."/>
            <person name="Chaparro C."/>
            <person name="Tonon T."/>
            <person name="Barbeyron T."/>
            <person name="Michel G."/>
            <person name="Noel B."/>
            <person name="Valentin K."/>
            <person name="Elias M."/>
            <person name="Artiguenave F."/>
            <person name="Arun A."/>
            <person name="Aury J.M."/>
            <person name="Barbosa-Neto J.F."/>
            <person name="Bothwell J.H."/>
            <person name="Bouget F.Y."/>
            <person name="Brillet L."/>
            <person name="Cabello-Hurtado F."/>
            <person name="Capella-Gutierrez S."/>
            <person name="Charrier B."/>
            <person name="Cladiere L."/>
            <person name="Cock J.M."/>
            <person name="Coelho S.M."/>
            <person name="Colleoni C."/>
            <person name="Czjzek M."/>
            <person name="Da Silva C."/>
            <person name="Delage L."/>
            <person name="Denoeud F."/>
            <person name="Deschamps P."/>
            <person name="Dittami S.M."/>
            <person name="Gabaldon T."/>
            <person name="Gachon C.M."/>
            <person name="Groisillier A."/>
            <person name="Herve C."/>
            <person name="Jabbari K."/>
            <person name="Katinka M."/>
            <person name="Kloareg B."/>
            <person name="Kowalczyk N."/>
            <person name="Labadie K."/>
            <person name="Leblanc C."/>
            <person name="Lopez P.J."/>
            <person name="McLachlan D.H."/>
            <person name="Meslet-Cladiere L."/>
            <person name="Moustafa A."/>
            <person name="Nehr Z."/>
            <person name="Nyvall Collen P."/>
            <person name="Panaud O."/>
            <person name="Partensky F."/>
            <person name="Poulain J."/>
            <person name="Rensing S.A."/>
            <person name="Rousvoal S."/>
            <person name="Samson G."/>
            <person name="Symeonidi A."/>
            <person name="Weissenbach J."/>
            <person name="Zambounis A."/>
            <person name="Wincker P."/>
            <person name="Boyen C."/>
        </authorList>
    </citation>
    <scope>NUCLEOTIDE SEQUENCE [LARGE SCALE GENOMIC DNA]</scope>
    <source>
        <strain evidence="6">cv. Stackhouse</strain>
    </source>
</reference>
<dbReference type="EMBL" id="HG001519">
    <property type="protein sequence ID" value="CDF32562.1"/>
    <property type="molecule type" value="Genomic_DNA"/>
</dbReference>
<organism evidence="5 6">
    <name type="scientific">Chondrus crispus</name>
    <name type="common">Carrageen Irish moss</name>
    <name type="synonym">Polymorpha crispa</name>
    <dbReference type="NCBI Taxonomy" id="2769"/>
    <lineage>
        <taxon>Eukaryota</taxon>
        <taxon>Rhodophyta</taxon>
        <taxon>Florideophyceae</taxon>
        <taxon>Rhodymeniophycidae</taxon>
        <taxon>Gigartinales</taxon>
        <taxon>Gigartinaceae</taxon>
        <taxon>Chondrus</taxon>
    </lineage>
</organism>
<dbReference type="GeneID" id="17319968"/>
<evidence type="ECO:0000256" key="2">
    <source>
        <dbReference type="ARBA" id="ARBA00022490"/>
    </source>
</evidence>
<keyword evidence="3" id="KW-0813">Transport</keyword>
<dbReference type="KEGG" id="ccp:CHC_T00008235001"/>
<evidence type="ECO:0000256" key="1">
    <source>
        <dbReference type="ARBA" id="ARBA00004496"/>
    </source>
</evidence>
<keyword evidence="3" id="KW-0653">Protein transport</keyword>
<dbReference type="STRING" id="2769.R7Q1V5"/>
<comment type="subcellular location">
    <subcellularLocation>
        <location evidence="1">Cytoplasm</location>
    </subcellularLocation>
</comment>
<evidence type="ECO:0000256" key="3">
    <source>
        <dbReference type="ARBA" id="ARBA00022927"/>
    </source>
</evidence>
<dbReference type="GO" id="GO:0006606">
    <property type="term" value="P:protein import into nucleus"/>
    <property type="evidence" value="ECO:0007669"/>
    <property type="project" value="TreeGrafter"/>
</dbReference>
<dbReference type="PANTHER" id="PTHR10997:SF18">
    <property type="entry name" value="D-IMPORTIN 7_RANBP7"/>
    <property type="match status" value="1"/>
</dbReference>
<evidence type="ECO:0000313" key="5">
    <source>
        <dbReference type="EMBL" id="CDF32562.1"/>
    </source>
</evidence>
<dbReference type="PANTHER" id="PTHR10997">
    <property type="entry name" value="IMPORTIN-7, 8, 11"/>
    <property type="match status" value="1"/>
</dbReference>
<dbReference type="InterPro" id="IPR011989">
    <property type="entry name" value="ARM-like"/>
</dbReference>
<dbReference type="SUPFAM" id="SSF48371">
    <property type="entry name" value="ARM repeat"/>
    <property type="match status" value="1"/>
</dbReference>
<dbReference type="InterPro" id="IPR016024">
    <property type="entry name" value="ARM-type_fold"/>
</dbReference>
<gene>
    <name evidence="5" type="ORF">CHC_T00008235001</name>
</gene>
<evidence type="ECO:0000313" key="6">
    <source>
        <dbReference type="Proteomes" id="UP000012073"/>
    </source>
</evidence>
<dbReference type="Gene3D" id="1.25.10.10">
    <property type="entry name" value="Leucine-rich Repeat Variant"/>
    <property type="match status" value="1"/>
</dbReference>
<dbReference type="GO" id="GO:0005635">
    <property type="term" value="C:nuclear envelope"/>
    <property type="evidence" value="ECO:0007669"/>
    <property type="project" value="TreeGrafter"/>
</dbReference>
<dbReference type="PhylomeDB" id="R7Q1V5"/>
<dbReference type="Gramene" id="CDF32562">
    <property type="protein sequence ID" value="CDF32562"/>
    <property type="gene ID" value="CHC_T00008235001"/>
</dbReference>
<proteinExistence type="predicted"/>
<protein>
    <submittedName>
        <fullName evidence="5">Uncharacterized protein</fullName>
    </submittedName>
</protein>
<feature type="region of interest" description="Disordered" evidence="4">
    <location>
        <begin position="483"/>
        <end position="513"/>
    </location>
</feature>
<accession>R7Q1V5</accession>
<evidence type="ECO:0000256" key="4">
    <source>
        <dbReference type="SAM" id="MobiDB-lite"/>
    </source>
</evidence>
<dbReference type="RefSeq" id="XP_005712227.1">
    <property type="nucleotide sequence ID" value="XM_005712170.1"/>
</dbReference>
<sequence length="574" mass="63766">MLPGLSGLEKSLRDPEFPVRVRAAVDIRHYLRNERAAAQIKPNVADLLKLLFTLLDDIDNTDLVATIDQVILRFGDDIVPFALELCSRLVKAFSRTASAEQGDDEACYAATQCLHTLDSIVATVSLSNLTGTIPLLAEIERMTFTIFDRMFDDERMELFEDTLGLLATFVHYSGRERGFHLRECAEAGVEPHKAVLGLPATPDQEYPLQVVVQNSVLRQAVEVDALKGRGAVSPALWSFFPRAMHAFHEWAHENCTYYIHFLQAYLSRSPRVFMVDQEAKESPVQLLLGMISFLWDGARIRDLDCAVTGSYLVALFLQHSRHLEGVSIDREIAVLSQLLVREIRAWPQVEYVVAPLLRSLSHLLYISPIVTLTAIDKVPGCMEDVFTLWVSRVRENHMDWWYDRRCSAIALTSILGSDWNSVPSSIRQSIPELLRTIVQILDVPLTAPSGNALTGVDENIDEGSVGGPLAGISSGSALGCLPGADIEGSEGDGDDLSPPPMNGAPPANRSDDGEDLMFSLLREVDELLFFESVIQRLPPSASQQLERAIPMQDNKRVQCTLHRAAELRRARLIT</sequence>